<gene>
    <name evidence="2" type="ORF">GJ744_009649</name>
</gene>
<evidence type="ECO:0000256" key="1">
    <source>
        <dbReference type="SAM" id="Phobius"/>
    </source>
</evidence>
<accession>A0A8H7AHQ2</accession>
<keyword evidence="1" id="KW-1133">Transmembrane helix</keyword>
<evidence type="ECO:0000313" key="2">
    <source>
        <dbReference type="EMBL" id="KAF7508067.1"/>
    </source>
</evidence>
<keyword evidence="3" id="KW-1185">Reference proteome</keyword>
<protein>
    <submittedName>
        <fullName evidence="2">Uncharacterized protein</fullName>
    </submittedName>
</protein>
<sequence>MKGVHVETLAKLAMFHVVWAQHGVFSSFIFHILIQCLGKFHIPPTHEAELLGLKAAALKGALVDCIFELYHLKFQERFRPNGFK</sequence>
<organism evidence="2 3">
    <name type="scientific">Endocarpon pusillum</name>
    <dbReference type="NCBI Taxonomy" id="364733"/>
    <lineage>
        <taxon>Eukaryota</taxon>
        <taxon>Fungi</taxon>
        <taxon>Dikarya</taxon>
        <taxon>Ascomycota</taxon>
        <taxon>Pezizomycotina</taxon>
        <taxon>Eurotiomycetes</taxon>
        <taxon>Chaetothyriomycetidae</taxon>
        <taxon>Verrucariales</taxon>
        <taxon>Verrucariaceae</taxon>
        <taxon>Endocarpon</taxon>
    </lineage>
</organism>
<evidence type="ECO:0000313" key="3">
    <source>
        <dbReference type="Proteomes" id="UP000606974"/>
    </source>
</evidence>
<dbReference type="EMBL" id="JAACFV010000059">
    <property type="protein sequence ID" value="KAF7508067.1"/>
    <property type="molecule type" value="Genomic_DNA"/>
</dbReference>
<dbReference type="AlphaFoldDB" id="A0A8H7AHQ2"/>
<comment type="caution">
    <text evidence="2">The sequence shown here is derived from an EMBL/GenBank/DDBJ whole genome shotgun (WGS) entry which is preliminary data.</text>
</comment>
<proteinExistence type="predicted"/>
<keyword evidence="1" id="KW-0472">Membrane</keyword>
<name>A0A8H7AHQ2_9EURO</name>
<keyword evidence="1" id="KW-0812">Transmembrane</keyword>
<dbReference type="Proteomes" id="UP000606974">
    <property type="component" value="Unassembled WGS sequence"/>
</dbReference>
<reference evidence="2" key="1">
    <citation type="submission" date="2020-02" db="EMBL/GenBank/DDBJ databases">
        <authorList>
            <person name="Palmer J.M."/>
        </authorList>
    </citation>
    <scope>NUCLEOTIDE SEQUENCE</scope>
    <source>
        <strain evidence="2">EPUS1.4</strain>
        <tissue evidence="2">Thallus</tissue>
    </source>
</reference>
<feature type="transmembrane region" description="Helical" evidence="1">
    <location>
        <begin position="12"/>
        <end position="34"/>
    </location>
</feature>